<feature type="transmembrane region" description="Helical" evidence="1">
    <location>
        <begin position="156"/>
        <end position="179"/>
    </location>
</feature>
<keyword evidence="1" id="KW-0812">Transmembrane</keyword>
<protein>
    <recommendedName>
        <fullName evidence="4">Tetraspanin-18</fullName>
    </recommendedName>
</protein>
<feature type="transmembrane region" description="Helical" evidence="1">
    <location>
        <begin position="12"/>
        <end position="34"/>
    </location>
</feature>
<dbReference type="Proteomes" id="UP000652761">
    <property type="component" value="Unassembled WGS sequence"/>
</dbReference>
<gene>
    <name evidence="2" type="ORF">Taro_005906</name>
</gene>
<evidence type="ECO:0000256" key="1">
    <source>
        <dbReference type="SAM" id="Phobius"/>
    </source>
</evidence>
<reference evidence="2" key="1">
    <citation type="submission" date="2017-07" db="EMBL/GenBank/DDBJ databases">
        <title>Taro Niue Genome Assembly and Annotation.</title>
        <authorList>
            <person name="Atibalentja N."/>
            <person name="Keating K."/>
            <person name="Fields C.J."/>
        </authorList>
    </citation>
    <scope>NUCLEOTIDE SEQUENCE</scope>
    <source>
        <strain evidence="2">Niue_2</strain>
        <tissue evidence="2">Leaf</tissue>
    </source>
</reference>
<keyword evidence="1" id="KW-1133">Transmembrane helix</keyword>
<sequence>MRPSPCRTCLAFLLKVLNFLQAFVGVAIIVYSVWMLNHWSRHDLGLRAVSGVGAGELPDPWFVYSFMGVGVLVCLVTFSGHVAAEAVNGCCLCFVSFATSVPCYAILTSILILFEAALVGLLVIDKHWEEDLPHDPTGELDRLRKFVEANIDVCRWIGVVVIVIQALSLLLAVILRGLLSTGSLCYDSDEDLPVARTPLLYPNHGSGSASKSMDGKIHSDIWSARMREKYGLSQGEFSFTPVDAKPPSSNPVSGDRAVGLVSLLVLVGEA</sequence>
<dbReference type="EMBL" id="NMUH01000172">
    <property type="protein sequence ID" value="MQL73568.1"/>
    <property type="molecule type" value="Genomic_DNA"/>
</dbReference>
<organism evidence="2 3">
    <name type="scientific">Colocasia esculenta</name>
    <name type="common">Wild taro</name>
    <name type="synonym">Arum esculentum</name>
    <dbReference type="NCBI Taxonomy" id="4460"/>
    <lineage>
        <taxon>Eukaryota</taxon>
        <taxon>Viridiplantae</taxon>
        <taxon>Streptophyta</taxon>
        <taxon>Embryophyta</taxon>
        <taxon>Tracheophyta</taxon>
        <taxon>Spermatophyta</taxon>
        <taxon>Magnoliopsida</taxon>
        <taxon>Liliopsida</taxon>
        <taxon>Araceae</taxon>
        <taxon>Aroideae</taxon>
        <taxon>Colocasieae</taxon>
        <taxon>Colocasia</taxon>
    </lineage>
</organism>
<name>A0A843TPM5_COLES</name>
<keyword evidence="1" id="KW-0472">Membrane</keyword>
<keyword evidence="3" id="KW-1185">Reference proteome</keyword>
<feature type="transmembrane region" description="Helical" evidence="1">
    <location>
        <begin position="91"/>
        <end position="124"/>
    </location>
</feature>
<dbReference type="AlphaFoldDB" id="A0A843TPM5"/>
<evidence type="ECO:0000313" key="2">
    <source>
        <dbReference type="EMBL" id="MQL73568.1"/>
    </source>
</evidence>
<proteinExistence type="predicted"/>
<comment type="caution">
    <text evidence="2">The sequence shown here is derived from an EMBL/GenBank/DDBJ whole genome shotgun (WGS) entry which is preliminary data.</text>
</comment>
<evidence type="ECO:0008006" key="4">
    <source>
        <dbReference type="Google" id="ProtNLM"/>
    </source>
</evidence>
<dbReference type="OrthoDB" id="723894at2759"/>
<evidence type="ECO:0000313" key="3">
    <source>
        <dbReference type="Proteomes" id="UP000652761"/>
    </source>
</evidence>
<feature type="transmembrane region" description="Helical" evidence="1">
    <location>
        <begin position="61"/>
        <end position="84"/>
    </location>
</feature>
<accession>A0A843TPM5</accession>